<feature type="domain" description="Lipoyl-binding" evidence="15">
    <location>
        <begin position="1173"/>
        <end position="1248"/>
    </location>
</feature>
<dbReference type="EMBL" id="MBFS01001860">
    <property type="protein sequence ID" value="PVV00591.1"/>
    <property type="molecule type" value="Genomic_DNA"/>
</dbReference>
<dbReference type="PROSITE" id="PS50968">
    <property type="entry name" value="BIOTINYL_LIPOYL"/>
    <property type="match status" value="1"/>
</dbReference>
<dbReference type="InterPro" id="IPR011761">
    <property type="entry name" value="ATP-grasp"/>
</dbReference>
<evidence type="ECO:0000256" key="5">
    <source>
        <dbReference type="ARBA" id="ARBA00022432"/>
    </source>
</evidence>
<dbReference type="FunFam" id="3.30.470.20:FF:000012">
    <property type="entry name" value="Pyruvate carboxylase"/>
    <property type="match status" value="1"/>
</dbReference>
<keyword evidence="8 13" id="KW-0547">Nucleotide-binding</keyword>
<dbReference type="PANTHER" id="PTHR43778:SF2">
    <property type="entry name" value="PYRUVATE CARBOXYLASE, MITOCHONDRIAL"/>
    <property type="match status" value="1"/>
</dbReference>
<evidence type="ECO:0000256" key="9">
    <source>
        <dbReference type="ARBA" id="ARBA00022840"/>
    </source>
</evidence>
<evidence type="ECO:0000256" key="14">
    <source>
        <dbReference type="SAM" id="MobiDB-lite"/>
    </source>
</evidence>
<dbReference type="STRING" id="133381.A0A2T9Z7L2"/>
<dbReference type="FunFam" id="3.30.1490.20:FF:000018">
    <property type="entry name" value="Biotin carboxylase"/>
    <property type="match status" value="1"/>
</dbReference>
<dbReference type="InterPro" id="IPR005479">
    <property type="entry name" value="CPAse_ATP-bd"/>
</dbReference>
<dbReference type="Pfam" id="PF00364">
    <property type="entry name" value="Biotin_lipoyl"/>
    <property type="match status" value="1"/>
</dbReference>
<comment type="cofactor">
    <cofactor evidence="1">
        <name>biotin</name>
        <dbReference type="ChEBI" id="CHEBI:57586"/>
    </cofactor>
</comment>
<dbReference type="InterPro" id="IPR001882">
    <property type="entry name" value="Biotin_BS"/>
</dbReference>
<dbReference type="Pfam" id="PF02786">
    <property type="entry name" value="CPSase_L_D2"/>
    <property type="match status" value="1"/>
</dbReference>
<keyword evidence="10" id="KW-0092">Biotin</keyword>
<reference evidence="19 20" key="1">
    <citation type="journal article" date="2018" name="MBio">
        <title>Comparative Genomics Reveals the Core Gene Toolbox for the Fungus-Insect Symbiosis.</title>
        <authorList>
            <person name="Wang Y."/>
            <person name="Stata M."/>
            <person name="Wang W."/>
            <person name="Stajich J.E."/>
            <person name="White M.M."/>
            <person name="Moncalvo J.M."/>
        </authorList>
    </citation>
    <scope>NUCLEOTIDE SEQUENCE [LARGE SCALE GENOMIC DNA]</scope>
    <source>
        <strain evidence="19 20">SC-DP-2</strain>
    </source>
</reference>
<dbReference type="GO" id="GO:0005524">
    <property type="term" value="F:ATP binding"/>
    <property type="evidence" value="ECO:0007669"/>
    <property type="project" value="UniProtKB-UniRule"/>
</dbReference>
<dbReference type="PROSITE" id="PS00188">
    <property type="entry name" value="BIOTIN"/>
    <property type="match status" value="1"/>
</dbReference>
<dbReference type="Proteomes" id="UP000245609">
    <property type="component" value="Unassembled WGS sequence"/>
</dbReference>
<dbReference type="NCBIfam" id="NF006761">
    <property type="entry name" value="PRK09282.1"/>
    <property type="match status" value="1"/>
</dbReference>
<name>A0A2T9Z7L2_9FUNG</name>
<dbReference type="InterPro" id="IPR000089">
    <property type="entry name" value="Biotin_lipoyl"/>
</dbReference>
<dbReference type="GO" id="GO:0005737">
    <property type="term" value="C:cytoplasm"/>
    <property type="evidence" value="ECO:0007669"/>
    <property type="project" value="TreeGrafter"/>
</dbReference>
<dbReference type="EC" id="6.4.1.1" evidence="4"/>
<dbReference type="SUPFAM" id="SSF89000">
    <property type="entry name" value="post-HMGL domain-like"/>
    <property type="match status" value="1"/>
</dbReference>
<dbReference type="NCBIfam" id="TIGR01235">
    <property type="entry name" value="pyruv_carbox"/>
    <property type="match status" value="1"/>
</dbReference>
<dbReference type="InterPro" id="IPR000891">
    <property type="entry name" value="PYR_CT"/>
</dbReference>
<evidence type="ECO:0000256" key="12">
    <source>
        <dbReference type="ARBA" id="ARBA00049382"/>
    </source>
</evidence>
<dbReference type="InterPro" id="IPR005930">
    <property type="entry name" value="Pyruv_COase"/>
</dbReference>
<evidence type="ECO:0000259" key="18">
    <source>
        <dbReference type="PROSITE" id="PS50991"/>
    </source>
</evidence>
<dbReference type="Gene3D" id="3.20.20.70">
    <property type="entry name" value="Aldolase class I"/>
    <property type="match status" value="1"/>
</dbReference>
<evidence type="ECO:0000256" key="11">
    <source>
        <dbReference type="ARBA" id="ARBA00023268"/>
    </source>
</evidence>
<dbReference type="FunFam" id="2.40.50.100:FF:000003">
    <property type="entry name" value="Acetyl-CoA carboxylase biotin carboxyl carrier protein"/>
    <property type="match status" value="1"/>
</dbReference>
<dbReference type="InterPro" id="IPR011764">
    <property type="entry name" value="Biotin_carboxylation_dom"/>
</dbReference>
<sequence length="1252" mass="137418">MLPNPSESDPTELKASSVPPATTSSAEVVLDFGNFSYSHQNSSTNLASSALASKAPSPGSSALMEYDMENRFHAPNEAGLRHLKETSDLVTPNFQKVLIANRGEIAMRIIRSAHELGLETVAIYAYEDRFSMHRYKASEAYQIGKRDQFTPVGAYLAQDEILSIALAHDCQAIHPGYGFLSENSEFAAKVEAAGLKWVGPTPDTIERVGDKIKARAVAIDCGISVVPGTDGPISSFEQARLFVSQHGFPVIIKAAMGGGGRGMRVVHKLEELAENFERARSEALASFGDGTVFIERFVEKPKHIEVQLFGDGTGDVVHFFERDCSVQRRYQKVVEFAPSVSLDPAVRENVLRDAVQLAKFVNYRNAGTAEFLVDKYNRHYFIEINPRIQVEHTVTEVITNTDLVALQFYIASGRSLRDLNISQENIILDGFAIQCRITTEDPERNFQPDIGRIEVYRSPGGPGVRLDGASGFPGSIITPHYDSLLVKLTCFGKTFQIARRRMLSALVEFRVRGVKTNMRFLQKLLTNEKFASGDCWTTFIDDTPDLLVTTTFRNRATKLLAYLGEVIVNGSSVQGQVRPPLPNLTSPIVPLVPDAHNIIIDPSAPPPDGWRQVLLKHGPKKFAQLIRAHKGVLITDTTWRDAHQSLMATRLRTYDIKKIAPTTAHALANAFSLEMWGGATFDVCMRFLHEDPWGRLDELRALVPNVPFQMLLRGANAVGYTSYPDNVVFEFCKKARSHGVDVFRIFDSLNYIENMVLGIKAVREANGVVEAAICYTGDVYNPRPGSIYTLEYYLDLVDQLVALDIDILGIKDMAGLLKPQAARLLVSAIRERHPNLPIHVHTHDTAGTGVASMLAAAEAGADIIDLAIDSMSGVTSQPCMGAVVAALENTPLGTGISLETIRNLNSYWEQVRILYASFDPGVKASDTSVYSHEMPGGQYTNLLFQAQSLGLGMRWNDVKNAYTEANLLCGDIVKVTPSSKVVGDFAQFMVSNNLTSSEVLERASTLSFPTSVVEFFQGYLGQPSAGFPEPLRSQIIRDLPRINGRPGISLKPFDFDALKVSLEEKWGKGVIRDVDLLSAALYPAVFDEYMEFKDKFGGMSHLDTPTFLLPLAIDQEIEVQIEKGKILIIKFVTVGPLNAQTGKRDVYFLVNGETRLTSVNDKAVVPQEKARPKADPKDENALGSPMAGEIIAVKCKQGDEVVSGQPICILSAMKMETVVSAHQAGVIESLSVGIKDSVSAGDLLAIITPKEE</sequence>
<evidence type="ECO:0000256" key="2">
    <source>
        <dbReference type="ARBA" id="ARBA00002380"/>
    </source>
</evidence>
<evidence type="ECO:0000256" key="3">
    <source>
        <dbReference type="ARBA" id="ARBA00004742"/>
    </source>
</evidence>
<dbReference type="SUPFAM" id="SSF56059">
    <property type="entry name" value="Glutathione synthetase ATP-binding domain-like"/>
    <property type="match status" value="1"/>
</dbReference>
<dbReference type="GO" id="GO:0046872">
    <property type="term" value="F:metal ion binding"/>
    <property type="evidence" value="ECO:0007669"/>
    <property type="project" value="UniProtKB-KW"/>
</dbReference>
<evidence type="ECO:0000256" key="10">
    <source>
        <dbReference type="ARBA" id="ARBA00023267"/>
    </source>
</evidence>
<evidence type="ECO:0000259" key="17">
    <source>
        <dbReference type="PROSITE" id="PS50979"/>
    </source>
</evidence>
<evidence type="ECO:0000313" key="19">
    <source>
        <dbReference type="EMBL" id="PVV00591.1"/>
    </source>
</evidence>
<dbReference type="SUPFAM" id="SSF51569">
    <property type="entry name" value="Aldolase"/>
    <property type="match status" value="1"/>
</dbReference>
<dbReference type="UniPathway" id="UPA00138"/>
<dbReference type="NCBIfam" id="NF009554">
    <property type="entry name" value="PRK12999.1"/>
    <property type="match status" value="1"/>
</dbReference>
<evidence type="ECO:0000259" key="16">
    <source>
        <dbReference type="PROSITE" id="PS50975"/>
    </source>
</evidence>
<dbReference type="Pfam" id="PF00289">
    <property type="entry name" value="Biotin_carb_N"/>
    <property type="match status" value="1"/>
</dbReference>
<keyword evidence="9 13" id="KW-0067">ATP-binding</keyword>
<dbReference type="Pfam" id="PF00682">
    <property type="entry name" value="HMGL-like"/>
    <property type="match status" value="1"/>
</dbReference>
<dbReference type="PROSITE" id="PS50975">
    <property type="entry name" value="ATP_GRASP"/>
    <property type="match status" value="1"/>
</dbReference>
<feature type="domain" description="ATP-grasp" evidence="16">
    <location>
        <begin position="215"/>
        <end position="412"/>
    </location>
</feature>
<dbReference type="GO" id="GO:0004736">
    <property type="term" value="F:pyruvate carboxylase activity"/>
    <property type="evidence" value="ECO:0007669"/>
    <property type="project" value="UniProtKB-EC"/>
</dbReference>
<comment type="function">
    <text evidence="2">Pyruvate carboxylase catalyzes a 2-step reaction, involving the ATP-dependent carboxylation of the covalently attached biotin in the first step and the transfer of the carboxyl group to pyruvate in the second.</text>
</comment>
<feature type="domain" description="Biotin carboxylation" evidence="17">
    <location>
        <begin position="93"/>
        <end position="545"/>
    </location>
</feature>
<dbReference type="InterPro" id="IPR005481">
    <property type="entry name" value="BC-like_N"/>
</dbReference>
<accession>A0A2T9Z7L2</accession>
<evidence type="ECO:0000259" key="15">
    <source>
        <dbReference type="PROSITE" id="PS50968"/>
    </source>
</evidence>
<dbReference type="InterPro" id="IPR055268">
    <property type="entry name" value="PCB-like"/>
</dbReference>
<dbReference type="SMART" id="SM00878">
    <property type="entry name" value="Biotin_carb_C"/>
    <property type="match status" value="1"/>
</dbReference>
<evidence type="ECO:0000256" key="7">
    <source>
        <dbReference type="ARBA" id="ARBA00022723"/>
    </source>
</evidence>
<dbReference type="CDD" id="cd07937">
    <property type="entry name" value="DRE_TIM_PC_TC_5S"/>
    <property type="match status" value="1"/>
</dbReference>
<keyword evidence="5" id="KW-0312">Gluconeogenesis</keyword>
<comment type="catalytic activity">
    <reaction evidence="12">
        <text>hydrogencarbonate + pyruvate + ATP = oxaloacetate + ADP + phosphate + H(+)</text>
        <dbReference type="Rhea" id="RHEA:20844"/>
        <dbReference type="ChEBI" id="CHEBI:15361"/>
        <dbReference type="ChEBI" id="CHEBI:15378"/>
        <dbReference type="ChEBI" id="CHEBI:16452"/>
        <dbReference type="ChEBI" id="CHEBI:17544"/>
        <dbReference type="ChEBI" id="CHEBI:30616"/>
        <dbReference type="ChEBI" id="CHEBI:43474"/>
        <dbReference type="ChEBI" id="CHEBI:456216"/>
        <dbReference type="EC" id="6.4.1.1"/>
    </reaction>
</comment>
<dbReference type="SUPFAM" id="SSF52440">
    <property type="entry name" value="PreATP-grasp domain"/>
    <property type="match status" value="1"/>
</dbReference>
<dbReference type="InterPro" id="IPR003379">
    <property type="entry name" value="Carboxylase_cons_dom"/>
</dbReference>
<evidence type="ECO:0000256" key="6">
    <source>
        <dbReference type="ARBA" id="ARBA00022598"/>
    </source>
</evidence>
<dbReference type="CDD" id="cd06850">
    <property type="entry name" value="biotinyl_domain"/>
    <property type="match status" value="1"/>
</dbReference>
<keyword evidence="20" id="KW-1185">Reference proteome</keyword>
<dbReference type="FunFam" id="3.20.20.70:FF:000033">
    <property type="entry name" value="Pyruvate carboxylase"/>
    <property type="match status" value="1"/>
</dbReference>
<feature type="domain" description="Pyruvate carboxyltransferase" evidence="18">
    <location>
        <begin position="632"/>
        <end position="902"/>
    </location>
</feature>
<evidence type="ECO:0000313" key="20">
    <source>
        <dbReference type="Proteomes" id="UP000245609"/>
    </source>
</evidence>
<dbReference type="SUPFAM" id="SSF51246">
    <property type="entry name" value="Rudiment single hybrid motif"/>
    <property type="match status" value="1"/>
</dbReference>
<protein>
    <recommendedName>
        <fullName evidence="4">pyruvate carboxylase</fullName>
        <ecNumber evidence="4">6.4.1.1</ecNumber>
    </recommendedName>
</protein>
<proteinExistence type="predicted"/>
<dbReference type="PROSITE" id="PS50979">
    <property type="entry name" value="BC"/>
    <property type="match status" value="1"/>
</dbReference>
<comment type="pathway">
    <text evidence="3">Carbohydrate biosynthesis; gluconeogenesis.</text>
</comment>
<evidence type="ECO:0000256" key="8">
    <source>
        <dbReference type="ARBA" id="ARBA00022741"/>
    </source>
</evidence>
<dbReference type="Gene3D" id="2.40.50.100">
    <property type="match status" value="1"/>
</dbReference>
<feature type="region of interest" description="Disordered" evidence="14">
    <location>
        <begin position="1"/>
        <end position="21"/>
    </location>
</feature>
<gene>
    <name evidence="19" type="ORF">BB560_005024</name>
</gene>
<organism evidence="19 20">
    <name type="scientific">Smittium megazygosporum</name>
    <dbReference type="NCBI Taxonomy" id="133381"/>
    <lineage>
        <taxon>Eukaryota</taxon>
        <taxon>Fungi</taxon>
        <taxon>Fungi incertae sedis</taxon>
        <taxon>Zoopagomycota</taxon>
        <taxon>Kickxellomycotina</taxon>
        <taxon>Harpellomycetes</taxon>
        <taxon>Harpellales</taxon>
        <taxon>Legeriomycetaceae</taxon>
        <taxon>Smittium</taxon>
    </lineage>
</organism>
<dbReference type="InterPro" id="IPR011054">
    <property type="entry name" value="Rudment_hybrid_motif"/>
</dbReference>
<dbReference type="PANTHER" id="PTHR43778">
    <property type="entry name" value="PYRUVATE CARBOXYLASE"/>
    <property type="match status" value="1"/>
</dbReference>
<dbReference type="Pfam" id="PF02436">
    <property type="entry name" value="PYC_OADA"/>
    <property type="match status" value="1"/>
</dbReference>
<dbReference type="InterPro" id="IPR013785">
    <property type="entry name" value="Aldolase_TIM"/>
</dbReference>
<evidence type="ECO:0000256" key="13">
    <source>
        <dbReference type="PROSITE-ProRule" id="PRU00409"/>
    </source>
</evidence>
<dbReference type="PROSITE" id="PS00867">
    <property type="entry name" value="CPSASE_2"/>
    <property type="match status" value="1"/>
</dbReference>
<dbReference type="PROSITE" id="PS50991">
    <property type="entry name" value="PYR_CT"/>
    <property type="match status" value="1"/>
</dbReference>
<evidence type="ECO:0000256" key="4">
    <source>
        <dbReference type="ARBA" id="ARBA00013057"/>
    </source>
</evidence>
<keyword evidence="11" id="KW-0511">Multifunctional enzyme</keyword>
<dbReference type="InterPro" id="IPR005482">
    <property type="entry name" value="Biotin_COase_C"/>
</dbReference>
<dbReference type="InterPro" id="IPR016185">
    <property type="entry name" value="PreATP-grasp_dom_sf"/>
</dbReference>
<dbReference type="InterPro" id="IPR011053">
    <property type="entry name" value="Single_hybrid_motif"/>
</dbReference>
<dbReference type="Gene3D" id="3.30.470.20">
    <property type="entry name" value="ATP-grasp fold, B domain"/>
    <property type="match status" value="1"/>
</dbReference>
<dbReference type="SUPFAM" id="SSF51230">
    <property type="entry name" value="Single hybrid motif"/>
    <property type="match status" value="1"/>
</dbReference>
<comment type="caution">
    <text evidence="19">The sequence shown here is derived from an EMBL/GenBank/DDBJ whole genome shotgun (WGS) entry which is preliminary data.</text>
</comment>
<dbReference type="Pfam" id="PF02785">
    <property type="entry name" value="Biotin_carb_C"/>
    <property type="match status" value="1"/>
</dbReference>
<dbReference type="AlphaFoldDB" id="A0A2T9Z7L2"/>
<dbReference type="OrthoDB" id="196847at2759"/>
<dbReference type="PROSITE" id="PS00866">
    <property type="entry name" value="CPSASE_1"/>
    <property type="match status" value="1"/>
</dbReference>
<keyword evidence="6" id="KW-0436">Ligase</keyword>
<evidence type="ECO:0000256" key="1">
    <source>
        <dbReference type="ARBA" id="ARBA00001953"/>
    </source>
</evidence>
<keyword evidence="7" id="KW-0479">Metal-binding</keyword>
<dbReference type="GO" id="GO:0006094">
    <property type="term" value="P:gluconeogenesis"/>
    <property type="evidence" value="ECO:0007669"/>
    <property type="project" value="UniProtKB-UniPathway"/>
</dbReference>
<dbReference type="FunFam" id="3.40.50.20:FF:000010">
    <property type="entry name" value="Propionyl-CoA carboxylase subunit alpha"/>
    <property type="match status" value="1"/>
</dbReference>